<feature type="compositionally biased region" description="Acidic residues" evidence="1">
    <location>
        <begin position="1643"/>
        <end position="1673"/>
    </location>
</feature>
<reference evidence="3 4" key="1">
    <citation type="submission" date="2019-07" db="EMBL/GenBank/DDBJ databases">
        <authorList>
            <person name="Jastrzebski P J."/>
            <person name="Paukszto L."/>
            <person name="Jastrzebski P J."/>
        </authorList>
    </citation>
    <scope>NUCLEOTIDE SEQUENCE [LARGE SCALE GENOMIC DNA]</scope>
    <source>
        <strain evidence="3 4">WMS-il1</strain>
    </source>
</reference>
<feature type="region of interest" description="Disordered" evidence="1">
    <location>
        <begin position="1448"/>
        <end position="1506"/>
    </location>
</feature>
<evidence type="ECO:0000256" key="1">
    <source>
        <dbReference type="SAM" id="MobiDB-lite"/>
    </source>
</evidence>
<dbReference type="Proteomes" id="UP000321570">
    <property type="component" value="Unassembled WGS sequence"/>
</dbReference>
<name>A0A564YAB7_HYMDI</name>
<keyword evidence="4" id="KW-1185">Reference proteome</keyword>
<accession>A0A564YAB7</accession>
<protein>
    <recommendedName>
        <fullName evidence="2">ELYS beta-propeller domain-containing protein</fullName>
    </recommendedName>
</protein>
<dbReference type="InterPro" id="IPR052620">
    <property type="entry name" value="ELYS/MEL-28_NucAsmblyFactor"/>
</dbReference>
<feature type="region of interest" description="Disordered" evidence="1">
    <location>
        <begin position="1643"/>
        <end position="1676"/>
    </location>
</feature>
<evidence type="ECO:0000313" key="4">
    <source>
        <dbReference type="Proteomes" id="UP000321570"/>
    </source>
</evidence>
<sequence length="1694" mass="189811">MQSVESTISSLCLDCYDLAVNDASLPSDHFSSYPRFVFSQTGSIICSFSANQLICHFPNGKIFSWTPSEASSFITLLKNWPTDAPRSWTIADVTFLNNSQILLLLAPPENGKPLRSIICLIDLSDEFTVSFQRFISLRGKAEMVHVVSADHNTLPGFHGAAVVALERGQTALLDLCLDWNIPYRTYLETSACISIEQCVESVAEGELISPLSPKMEHSLVNLNASRISLNNFYYQTPRDETVGKFPSVSVNVTLLQYIPQIRALVVGFNFGGWQLWSLTKLKVLFTFRDLPPISVPVVTCAFTEPSDDPRYYCYLWIGWQSIKNHSVSNSDSTTSSSGTAKLTFRSPKVGLFQLGFRERTEHIQPETEDTLYEYNDFYGATRRLSTVLAPITTSFTHETPYWKAQGPLLTSIQSLGTNYTPNFGLRSNRLTAIVWRAAPHIIRIGLFDLDRWYHAQMPAGIRSDNSFFAVYDAFLDKPRAHPLTAYILPHTIFAFWSNVYRMELSAFKICGEVSAAQPLLRGYQDLRKPLPECQLRPSTHAFKALVPFIADYSVVFATQTFISRQESALREISSAISSIPTSNSTIFDPTEWITEAAACGLLQEFDDSDIDILQALKEVEGSDWILRLAIGLENPPQELLKQIELIDSEEDGEVDIFESIYPTSPQNDRRKRRMLAFHDTERELKRPRRVVEQGTTRGAKYLPPVWVIIVNCLLEHGMYEEIKKLDRLISSQEELDFNPKVFMRRWLWLKWLGKKHSLEQLLTPIFDSDKEVKSKLSFEDVIKELCLCFESLRALADIAKVVMSPLFIGNDDLETSAAVSAEAKLKLIQSLAEYTRPVSLLIRLGVLPHGVDFKPKSCVLSPYNYEEISGLITKLQTMQKTSSSRPPFITDCLLDHLKSILNASDQIDSVSLNALTSSYPPRHLQSICALWQYVDTSTASPNLPTHLALLSFILFDAVTITALHEDTNQAEEENGDGIEQDPPIHIVGRLRLVEVDKNAPQLTPSPAVSKLGPVARAVKLQQYVVNQIVNEFPHFGKFIFTVRTLWLLDRFRFSDVLCSRLSLLATGQVTDLGHLPEVFPNQSRLIAEHCTRYGQTELAARFDPHSISNKTAGCVIPGLYQARQLYSRKSDRQEAAKILIEAANFFEKKGQFLDFISPGLSQWEAAVLFTDLRDRGEKRLLLAALIARAQYKEAQDVLTELDSSRGRKMSVDPTVRSLISTISACLPQLKFFSAFSHLRPRLRESSLLNGCLSVAGSVTGSSVLSRKRYRQTLYVEEGEDGDFPASRSYLAKQFATPKGKRLPVQPSDEDRMRATEFWTQFNVTQRVLRGEKPFETPKSPVKPNITDSARRLRRKLNQMLYSSSVMSPFPQKSKKISSLFASVCESKASAASGIAPGHRGSDFWSELGEMSRRSTLSTSVSAVSVGRNSSTQSTISILKVHSVPKEVVPETVPSDDDDDMSPPTLPPQKIGKKRTLLAMEVEEKTDEPSSSSIADLDISTSDYSKEDGGNGELYQLGISSDDAEITINASTLHLSHKISLAESTLDDSKLTDERLLSTRMYSFSPPIRTVNPVDLRPSGMDEVADALCSARHFVFASPATFLARKFVPPTTTFLSSMVEEEEENGNFDFSASATTEGFTFDNTTEEDVEEHGDEHSIDDDVLTSPEAEDEVEPVELLTPRRSKRKIKVPERFKY</sequence>
<dbReference type="PANTHER" id="PTHR21583:SF8">
    <property type="entry name" value="PROTEIN ELYS"/>
    <property type="match status" value="1"/>
</dbReference>
<dbReference type="InterPro" id="IPR032040">
    <property type="entry name" value="ELYS-bb"/>
</dbReference>
<feature type="compositionally biased region" description="Polar residues" evidence="1">
    <location>
        <begin position="1488"/>
        <end position="1502"/>
    </location>
</feature>
<organism evidence="3 4">
    <name type="scientific">Hymenolepis diminuta</name>
    <name type="common">Rat tapeworm</name>
    <dbReference type="NCBI Taxonomy" id="6216"/>
    <lineage>
        <taxon>Eukaryota</taxon>
        <taxon>Metazoa</taxon>
        <taxon>Spiralia</taxon>
        <taxon>Lophotrochozoa</taxon>
        <taxon>Platyhelminthes</taxon>
        <taxon>Cestoda</taxon>
        <taxon>Eucestoda</taxon>
        <taxon>Cyclophyllidea</taxon>
        <taxon>Hymenolepididae</taxon>
        <taxon>Hymenolepis</taxon>
    </lineage>
</organism>
<dbReference type="EMBL" id="CABIJS010000111">
    <property type="protein sequence ID" value="VUZ43708.1"/>
    <property type="molecule type" value="Genomic_DNA"/>
</dbReference>
<dbReference type="Pfam" id="PF16687">
    <property type="entry name" value="ELYS-bb"/>
    <property type="match status" value="1"/>
</dbReference>
<gene>
    <name evidence="3" type="ORF">WMSIL1_LOCUS3752</name>
</gene>
<evidence type="ECO:0000259" key="2">
    <source>
        <dbReference type="Pfam" id="PF16687"/>
    </source>
</evidence>
<proteinExistence type="predicted"/>
<dbReference type="PANTHER" id="PTHR21583">
    <property type="entry name" value="ELYS PROTEIN"/>
    <property type="match status" value="1"/>
</dbReference>
<evidence type="ECO:0000313" key="3">
    <source>
        <dbReference type="EMBL" id="VUZ43708.1"/>
    </source>
</evidence>
<feature type="domain" description="ELYS beta-propeller" evidence="2">
    <location>
        <begin position="151"/>
        <end position="317"/>
    </location>
</feature>